<dbReference type="InterPro" id="IPR036383">
    <property type="entry name" value="TSP1_rpt_sf"/>
</dbReference>
<sequence>MLTTPDAGYSWYSILDLPDGNRALSIAEEVERNEALRIYADGMLTTPDAGYSWYSISNSSNPTLEPRSANALPTSPPADQRSALRSLARRYRARRRRKMRADNNDPAVRRKRKRTKLLDCRVSDWGEWSECRGDGGCVGSALRTRRVLRRPRPGGAPCPPPRSPAGAPPTAPPRPHTTTGGITSRNSAYIPPASYFS</sequence>
<gene>
    <name evidence="2" type="ORF">PLXY2_LOCUS13151</name>
</gene>
<reference evidence="2" key="1">
    <citation type="submission" date="2020-11" db="EMBL/GenBank/DDBJ databases">
        <authorList>
            <person name="Whiteford S."/>
        </authorList>
    </citation>
    <scope>NUCLEOTIDE SEQUENCE</scope>
</reference>
<dbReference type="EMBL" id="CAJHNJ030000088">
    <property type="protein sequence ID" value="CAG9134909.1"/>
    <property type="molecule type" value="Genomic_DNA"/>
</dbReference>
<name>A0A8S4G3T5_PLUXY</name>
<evidence type="ECO:0000313" key="2">
    <source>
        <dbReference type="EMBL" id="CAG9134909.1"/>
    </source>
</evidence>
<feature type="region of interest" description="Disordered" evidence="1">
    <location>
        <begin position="148"/>
        <end position="197"/>
    </location>
</feature>
<dbReference type="SUPFAM" id="SSF82895">
    <property type="entry name" value="TSP-1 type 1 repeat"/>
    <property type="match status" value="1"/>
</dbReference>
<proteinExistence type="predicted"/>
<evidence type="ECO:0000256" key="1">
    <source>
        <dbReference type="SAM" id="MobiDB-lite"/>
    </source>
</evidence>
<keyword evidence="3" id="KW-1185">Reference proteome</keyword>
<dbReference type="AlphaFoldDB" id="A0A8S4G3T5"/>
<protein>
    <submittedName>
        <fullName evidence="2">(diamondback moth) hypothetical protein</fullName>
    </submittedName>
</protein>
<dbReference type="PROSITE" id="PS50092">
    <property type="entry name" value="TSP1"/>
    <property type="match status" value="1"/>
</dbReference>
<feature type="compositionally biased region" description="Pro residues" evidence="1">
    <location>
        <begin position="154"/>
        <end position="175"/>
    </location>
</feature>
<accession>A0A8S4G3T5</accession>
<dbReference type="InterPro" id="IPR000884">
    <property type="entry name" value="TSP1_rpt"/>
</dbReference>
<feature type="region of interest" description="Disordered" evidence="1">
    <location>
        <begin position="62"/>
        <end position="83"/>
    </location>
</feature>
<comment type="caution">
    <text evidence="2">The sequence shown here is derived from an EMBL/GenBank/DDBJ whole genome shotgun (WGS) entry which is preliminary data.</text>
</comment>
<dbReference type="Proteomes" id="UP000653454">
    <property type="component" value="Unassembled WGS sequence"/>
</dbReference>
<organism evidence="2 3">
    <name type="scientific">Plutella xylostella</name>
    <name type="common">Diamondback moth</name>
    <name type="synonym">Plutella maculipennis</name>
    <dbReference type="NCBI Taxonomy" id="51655"/>
    <lineage>
        <taxon>Eukaryota</taxon>
        <taxon>Metazoa</taxon>
        <taxon>Ecdysozoa</taxon>
        <taxon>Arthropoda</taxon>
        <taxon>Hexapoda</taxon>
        <taxon>Insecta</taxon>
        <taxon>Pterygota</taxon>
        <taxon>Neoptera</taxon>
        <taxon>Endopterygota</taxon>
        <taxon>Lepidoptera</taxon>
        <taxon>Glossata</taxon>
        <taxon>Ditrysia</taxon>
        <taxon>Yponomeutoidea</taxon>
        <taxon>Plutellidae</taxon>
        <taxon>Plutella</taxon>
    </lineage>
</organism>
<evidence type="ECO:0000313" key="3">
    <source>
        <dbReference type="Proteomes" id="UP000653454"/>
    </source>
</evidence>
<dbReference type="Gene3D" id="2.20.100.10">
    <property type="entry name" value="Thrombospondin type-1 (TSP1) repeat"/>
    <property type="match status" value="1"/>
</dbReference>